<evidence type="ECO:0000259" key="17">
    <source>
        <dbReference type="PROSITE" id="PS51384"/>
    </source>
</evidence>
<dbReference type="GO" id="GO:0006826">
    <property type="term" value="P:iron ion transport"/>
    <property type="evidence" value="ECO:0007669"/>
    <property type="project" value="TreeGrafter"/>
</dbReference>
<keyword evidence="5" id="KW-1003">Cell membrane</keyword>
<dbReference type="GO" id="GO:0006879">
    <property type="term" value="P:intracellular iron ion homeostasis"/>
    <property type="evidence" value="ECO:0007669"/>
    <property type="project" value="TreeGrafter"/>
</dbReference>
<dbReference type="Pfam" id="PF08030">
    <property type="entry name" value="NAD_binding_6"/>
    <property type="match status" value="1"/>
</dbReference>
<dbReference type="VEuPathDB" id="FungiDB:CTRG_03058"/>
<keyword evidence="14" id="KW-0325">Glycoprotein</keyword>
<comment type="subcellular location">
    <subcellularLocation>
        <location evidence="1">Cell membrane</location>
        <topology evidence="1">Multi-pass membrane protein</topology>
    </subcellularLocation>
</comment>
<evidence type="ECO:0000256" key="16">
    <source>
        <dbReference type="SAM" id="Phobius"/>
    </source>
</evidence>
<dbReference type="SFLD" id="SFLDG01168">
    <property type="entry name" value="Ferric_reductase_subgroup_(FRE"/>
    <property type="match status" value="1"/>
</dbReference>
<proteinExistence type="inferred from homology"/>
<dbReference type="GeneID" id="8297672"/>
<dbReference type="InterPro" id="IPR039261">
    <property type="entry name" value="FNR_nucleotide-bd"/>
</dbReference>
<dbReference type="EMBL" id="GG692398">
    <property type="protein sequence ID" value="EER32633.1"/>
    <property type="molecule type" value="Genomic_DNA"/>
</dbReference>
<evidence type="ECO:0000256" key="15">
    <source>
        <dbReference type="ARBA" id="ARBA00048483"/>
    </source>
</evidence>
<dbReference type="InterPro" id="IPR017938">
    <property type="entry name" value="Riboflavin_synthase-like_b-brl"/>
</dbReference>
<feature type="transmembrane region" description="Helical" evidence="16">
    <location>
        <begin position="367"/>
        <end position="389"/>
    </location>
</feature>
<dbReference type="Pfam" id="PF08022">
    <property type="entry name" value="FAD_binding_8"/>
    <property type="match status" value="1"/>
</dbReference>
<evidence type="ECO:0000256" key="13">
    <source>
        <dbReference type="ARBA" id="ARBA00023136"/>
    </source>
</evidence>
<dbReference type="PANTHER" id="PTHR32361">
    <property type="entry name" value="FERRIC/CUPRIC REDUCTASE TRANSMEMBRANE COMPONENT"/>
    <property type="match status" value="1"/>
</dbReference>
<evidence type="ECO:0000256" key="12">
    <source>
        <dbReference type="ARBA" id="ARBA00023065"/>
    </source>
</evidence>
<dbReference type="OrthoDB" id="167398at2759"/>
<dbReference type="InterPro" id="IPR013112">
    <property type="entry name" value="FAD-bd_8"/>
</dbReference>
<keyword evidence="11" id="KW-0560">Oxidoreductase</keyword>
<keyword evidence="8" id="KW-0274">FAD</keyword>
<dbReference type="InterPro" id="IPR013121">
    <property type="entry name" value="Fe_red_NAD-bd_6"/>
</dbReference>
<evidence type="ECO:0000256" key="6">
    <source>
        <dbReference type="ARBA" id="ARBA00022630"/>
    </source>
</evidence>
<evidence type="ECO:0000256" key="11">
    <source>
        <dbReference type="ARBA" id="ARBA00023002"/>
    </source>
</evidence>
<dbReference type="InterPro" id="IPR017927">
    <property type="entry name" value="FAD-bd_FR_type"/>
</dbReference>
<feature type="transmembrane region" description="Helical" evidence="16">
    <location>
        <begin position="292"/>
        <end position="311"/>
    </location>
</feature>
<feature type="transmembrane region" description="Helical" evidence="16">
    <location>
        <begin position="179"/>
        <end position="202"/>
    </location>
</feature>
<dbReference type="KEGG" id="ctp:CTRG_03058"/>
<evidence type="ECO:0000313" key="19">
    <source>
        <dbReference type="Proteomes" id="UP000002037"/>
    </source>
</evidence>
<dbReference type="SUPFAM" id="SSF52343">
    <property type="entry name" value="Ferredoxin reductase-like, C-terminal NADP-linked domain"/>
    <property type="match status" value="1"/>
</dbReference>
<evidence type="ECO:0000256" key="7">
    <source>
        <dbReference type="ARBA" id="ARBA00022692"/>
    </source>
</evidence>
<dbReference type="GO" id="GO:0052851">
    <property type="term" value="F:ferric-chelate reductase (NADPH) activity"/>
    <property type="evidence" value="ECO:0007669"/>
    <property type="project" value="UniProtKB-EC"/>
</dbReference>
<keyword evidence="13 16" id="KW-0472">Membrane</keyword>
<evidence type="ECO:0000256" key="14">
    <source>
        <dbReference type="ARBA" id="ARBA00023180"/>
    </source>
</evidence>
<dbReference type="Pfam" id="PF01794">
    <property type="entry name" value="Ferric_reduct"/>
    <property type="match status" value="1"/>
</dbReference>
<dbReference type="AlphaFoldDB" id="C5MAG6"/>
<evidence type="ECO:0000256" key="5">
    <source>
        <dbReference type="ARBA" id="ARBA00022475"/>
    </source>
</evidence>
<dbReference type="EC" id="1.16.1.9" evidence="3"/>
<dbReference type="PANTHER" id="PTHR32361:SF9">
    <property type="entry name" value="FERRIC REDUCTASE TRANSMEMBRANE COMPONENT 3-RELATED"/>
    <property type="match status" value="1"/>
</dbReference>
<dbReference type="InterPro" id="IPR013130">
    <property type="entry name" value="Fe3_Rdtase_TM_dom"/>
</dbReference>
<keyword evidence="7 16" id="KW-0812">Transmembrane</keyword>
<reference evidence="18 19" key="1">
    <citation type="journal article" date="2009" name="Nature">
        <title>Evolution of pathogenicity and sexual reproduction in eight Candida genomes.</title>
        <authorList>
            <person name="Butler G."/>
            <person name="Rasmussen M.D."/>
            <person name="Lin M.F."/>
            <person name="Santos M.A."/>
            <person name="Sakthikumar S."/>
            <person name="Munro C.A."/>
            <person name="Rheinbay E."/>
            <person name="Grabherr M."/>
            <person name="Forche A."/>
            <person name="Reedy J.L."/>
            <person name="Agrafioti I."/>
            <person name="Arnaud M.B."/>
            <person name="Bates S."/>
            <person name="Brown A.J."/>
            <person name="Brunke S."/>
            <person name="Costanzo M.C."/>
            <person name="Fitzpatrick D.A."/>
            <person name="de Groot P.W."/>
            <person name="Harris D."/>
            <person name="Hoyer L.L."/>
            <person name="Hube B."/>
            <person name="Klis F.M."/>
            <person name="Kodira C."/>
            <person name="Lennard N."/>
            <person name="Logue M.E."/>
            <person name="Martin R."/>
            <person name="Neiman A.M."/>
            <person name="Nikolaou E."/>
            <person name="Quail M.A."/>
            <person name="Quinn J."/>
            <person name="Santos M.C."/>
            <person name="Schmitzberger F.F."/>
            <person name="Sherlock G."/>
            <person name="Shah P."/>
            <person name="Silverstein K.A."/>
            <person name="Skrzypek M.S."/>
            <person name="Soll D."/>
            <person name="Staggs R."/>
            <person name="Stansfield I."/>
            <person name="Stumpf M.P."/>
            <person name="Sudbery P.E."/>
            <person name="Srikantha T."/>
            <person name="Zeng Q."/>
            <person name="Berman J."/>
            <person name="Berriman M."/>
            <person name="Heitman J."/>
            <person name="Gow N.A."/>
            <person name="Lorenz M.C."/>
            <person name="Birren B.W."/>
            <person name="Kellis M."/>
            <person name="Cuomo C.A."/>
        </authorList>
    </citation>
    <scope>NUCLEOTIDE SEQUENCE [LARGE SCALE GENOMIC DNA]</scope>
    <source>
        <strain evidence="19">ATCC MYA-3404 / T1</strain>
    </source>
</reference>
<comment type="similarity">
    <text evidence="2">Belongs to the ferric reductase (FRE) family.</text>
</comment>
<dbReference type="HOGENOM" id="CLU_010365_4_0_1"/>
<dbReference type="eggNOG" id="KOG0039">
    <property type="taxonomic scope" value="Eukaryota"/>
</dbReference>
<evidence type="ECO:0000256" key="10">
    <source>
        <dbReference type="ARBA" id="ARBA00022989"/>
    </source>
</evidence>
<keyword evidence="6" id="KW-0285">Flavoprotein</keyword>
<feature type="domain" description="FAD-binding FR-type" evidence="17">
    <location>
        <begin position="443"/>
        <end position="548"/>
    </location>
</feature>
<dbReference type="GO" id="GO:0005886">
    <property type="term" value="C:plasma membrane"/>
    <property type="evidence" value="ECO:0007669"/>
    <property type="project" value="UniProtKB-SubCell"/>
</dbReference>
<keyword evidence="4" id="KW-0813">Transport</keyword>
<dbReference type="SFLD" id="SFLDS00052">
    <property type="entry name" value="Ferric_Reductase_Domain"/>
    <property type="match status" value="1"/>
</dbReference>
<dbReference type="RefSeq" id="XP_002548761.1">
    <property type="nucleotide sequence ID" value="XM_002548715.1"/>
</dbReference>
<feature type="transmembrane region" description="Helical" evidence="16">
    <location>
        <begin position="396"/>
        <end position="414"/>
    </location>
</feature>
<dbReference type="GO" id="GO:0015677">
    <property type="term" value="P:copper ion import"/>
    <property type="evidence" value="ECO:0007669"/>
    <property type="project" value="TreeGrafter"/>
</dbReference>
<keyword evidence="9" id="KW-0249">Electron transport</keyword>
<evidence type="ECO:0000256" key="4">
    <source>
        <dbReference type="ARBA" id="ARBA00022448"/>
    </source>
</evidence>
<gene>
    <name evidence="18" type="ORF">CTRG_03058</name>
</gene>
<keyword evidence="19" id="KW-1185">Reference proteome</keyword>
<evidence type="ECO:0000256" key="3">
    <source>
        <dbReference type="ARBA" id="ARBA00012668"/>
    </source>
</evidence>
<protein>
    <recommendedName>
        <fullName evidence="3">ferric-chelate reductase (NADPH)</fullName>
        <ecNumber evidence="3">1.16.1.9</ecNumber>
    </recommendedName>
</protein>
<evidence type="ECO:0000256" key="9">
    <source>
        <dbReference type="ARBA" id="ARBA00022982"/>
    </source>
</evidence>
<organism evidence="18 19">
    <name type="scientific">Candida tropicalis (strain ATCC MYA-3404 / T1)</name>
    <name type="common">Yeast</name>
    <dbReference type="NCBI Taxonomy" id="294747"/>
    <lineage>
        <taxon>Eukaryota</taxon>
        <taxon>Fungi</taxon>
        <taxon>Dikarya</taxon>
        <taxon>Ascomycota</taxon>
        <taxon>Saccharomycotina</taxon>
        <taxon>Pichiomycetes</taxon>
        <taxon>Debaryomycetaceae</taxon>
        <taxon>Candida/Lodderomyces clade</taxon>
        <taxon>Candida</taxon>
    </lineage>
</organism>
<dbReference type="InterPro" id="IPR051410">
    <property type="entry name" value="Ferric/Cupric_Reductase"/>
</dbReference>
<sequence>MFHSRVGQTFSVLLLGDSGITIVAYSMVQFMFLLLLLSELVFASFGAPFRFYKDAKKFYGCKAQISSEALFCPKPNSYRCYCSNKNYLATVAGCLNEVGPSEDAINGFILYCNDKGFNLSDIWFNNSLRTYKKKAKSASEIKNFRRTSVIHVPLILNGSELQNYQNTYNLYYSNFDNSVYYGGICVCYWLVVLLIAGIIHWIKKLFPNVVKHWTDLVTNTWRRYITSPAMFRRKRNEQQSVFNVASYLVPSRAESAVILCFYAVVSVVHIYKSGSVANERKYNSQWLSRLRIVSDRAAIVSIILMPLMILFAGRNNFLQWLVGLKYSTFVAYHRHLARVIFGLILTHGVGFSILFGKFYSSVMREPYIRWGVGAMVAGGIIMVQSLLYLRRRWYEIFLIGHIILAMIWTIGTLFHVRARGYVFFVIPSIAIWAADRTIRLGRLVSFGLPVADVALLSDDTIRVSVSKPNHWTAAPGGHAFVQFLRPTIFWQSHPFTFIETPDGNSIVFYCKIKRGITSGLHQFLDEIPDKSAKIRIAVEGPYGGETNAKNSDTAVFIAAGNGIPGLYSEITSIDSQQNQKLKLVWVVREWKNLIWFYDELLQLKKTKIDTTIYVTKPWVENPQFVEIDTERLVQEIKSKLCHISFKHGRPILKNLIRQEVEGSHGSISFVACCNPSMVDEIRYNVCQHIDNPQKKRVDFYEQIQIWA</sequence>
<comment type="catalytic activity">
    <reaction evidence="15">
        <text>2 a Fe(II)-siderophore + NADP(+) + H(+) = 2 a Fe(III)-siderophore + NADPH</text>
        <dbReference type="Rhea" id="RHEA:28795"/>
        <dbReference type="Rhea" id="RHEA-COMP:11342"/>
        <dbReference type="Rhea" id="RHEA-COMP:11344"/>
        <dbReference type="ChEBI" id="CHEBI:15378"/>
        <dbReference type="ChEBI" id="CHEBI:29033"/>
        <dbReference type="ChEBI" id="CHEBI:29034"/>
        <dbReference type="ChEBI" id="CHEBI:57783"/>
        <dbReference type="ChEBI" id="CHEBI:58349"/>
        <dbReference type="EC" id="1.16.1.9"/>
    </reaction>
</comment>
<keyword evidence="12" id="KW-0406">Ion transport</keyword>
<dbReference type="Proteomes" id="UP000002037">
    <property type="component" value="Unassembled WGS sequence"/>
</dbReference>
<dbReference type="Gene3D" id="3.40.50.80">
    <property type="entry name" value="Nucleotide-binding domain of ferredoxin-NADP reductase (FNR) module"/>
    <property type="match status" value="1"/>
</dbReference>
<name>C5MAG6_CANTT</name>
<feature type="transmembrane region" description="Helical" evidence="16">
    <location>
        <begin position="339"/>
        <end position="355"/>
    </location>
</feature>
<dbReference type="PROSITE" id="PS51384">
    <property type="entry name" value="FAD_FR"/>
    <property type="match status" value="1"/>
</dbReference>
<dbReference type="SUPFAM" id="SSF63380">
    <property type="entry name" value="Riboflavin synthase domain-like"/>
    <property type="match status" value="1"/>
</dbReference>
<evidence type="ECO:0000256" key="8">
    <source>
        <dbReference type="ARBA" id="ARBA00022827"/>
    </source>
</evidence>
<keyword evidence="10 16" id="KW-1133">Transmembrane helix</keyword>
<evidence type="ECO:0000256" key="1">
    <source>
        <dbReference type="ARBA" id="ARBA00004651"/>
    </source>
</evidence>
<feature type="transmembrane region" description="Helical" evidence="16">
    <location>
        <begin position="20"/>
        <end position="47"/>
    </location>
</feature>
<evidence type="ECO:0000256" key="2">
    <source>
        <dbReference type="ARBA" id="ARBA00006278"/>
    </source>
</evidence>
<accession>C5MAG6</accession>
<evidence type="ECO:0000313" key="18">
    <source>
        <dbReference type="EMBL" id="EER32633.1"/>
    </source>
</evidence>
<dbReference type="CDD" id="cd06186">
    <property type="entry name" value="NOX_Duox_like_FAD_NADP"/>
    <property type="match status" value="1"/>
</dbReference>